<accession>A0A380W4H7</accession>
<evidence type="ECO:0000313" key="4">
    <source>
        <dbReference type="Proteomes" id="UP000254343"/>
    </source>
</evidence>
<evidence type="ECO:0000256" key="1">
    <source>
        <dbReference type="ARBA" id="ARBA00023125"/>
    </source>
</evidence>
<dbReference type="EMBL" id="UIGB01000001">
    <property type="protein sequence ID" value="SUU83393.1"/>
    <property type="molecule type" value="Genomic_DNA"/>
</dbReference>
<dbReference type="InterPro" id="IPR050807">
    <property type="entry name" value="TransReg_Diox_bact_type"/>
</dbReference>
<dbReference type="RefSeq" id="WP_002718172.1">
    <property type="nucleotide sequence ID" value="NZ_UFSI01000001.1"/>
</dbReference>
<keyword evidence="1" id="KW-0238">DNA-binding</keyword>
<evidence type="ECO:0000259" key="2">
    <source>
        <dbReference type="PROSITE" id="PS50943"/>
    </source>
</evidence>
<dbReference type="InterPro" id="IPR001387">
    <property type="entry name" value="Cro/C1-type_HTH"/>
</dbReference>
<dbReference type="GO" id="GO:0003677">
    <property type="term" value="F:DNA binding"/>
    <property type="evidence" value="ECO:0007669"/>
    <property type="project" value="UniProtKB-KW"/>
</dbReference>
<dbReference type="GO" id="GO:0003700">
    <property type="term" value="F:DNA-binding transcription factor activity"/>
    <property type="evidence" value="ECO:0007669"/>
    <property type="project" value="TreeGrafter"/>
</dbReference>
<proteinExistence type="predicted"/>
<organism evidence="3 4">
    <name type="scientific">Afipia felis</name>
    <name type="common">Cat scratch disease bacillus</name>
    <dbReference type="NCBI Taxonomy" id="1035"/>
    <lineage>
        <taxon>Bacteria</taxon>
        <taxon>Pseudomonadati</taxon>
        <taxon>Pseudomonadota</taxon>
        <taxon>Alphaproteobacteria</taxon>
        <taxon>Hyphomicrobiales</taxon>
        <taxon>Nitrobacteraceae</taxon>
        <taxon>Afipia</taxon>
    </lineage>
</organism>
<reference evidence="3 4" key="1">
    <citation type="submission" date="2018-06" db="EMBL/GenBank/DDBJ databases">
        <authorList>
            <consortium name="Pathogen Informatics"/>
            <person name="Doyle S."/>
        </authorList>
    </citation>
    <scope>NUCLEOTIDE SEQUENCE [LARGE SCALE GENOMIC DNA]</scope>
    <source>
        <strain evidence="3 4">NCTC12722</strain>
    </source>
</reference>
<sequence length="118" mass="12944">MGEDQATEIFSKRLREARDLRGLSQALLAAKAGLPPASVSHFESGPRKPSFDNLKALAKALDVTTDYLLGRSETPDASAETVGRLHRDLHKLSSQDLELAQDFVELLLKKRNSGNDQT</sequence>
<dbReference type="Pfam" id="PF01381">
    <property type="entry name" value="HTH_3"/>
    <property type="match status" value="1"/>
</dbReference>
<dbReference type="GO" id="GO:0005829">
    <property type="term" value="C:cytosol"/>
    <property type="evidence" value="ECO:0007669"/>
    <property type="project" value="TreeGrafter"/>
</dbReference>
<dbReference type="PROSITE" id="PS50943">
    <property type="entry name" value="HTH_CROC1"/>
    <property type="match status" value="1"/>
</dbReference>
<dbReference type="SMART" id="SM00530">
    <property type="entry name" value="HTH_XRE"/>
    <property type="match status" value="1"/>
</dbReference>
<gene>
    <name evidence="3" type="primary">immR</name>
    <name evidence="3" type="ORF">NCTC12722_00557</name>
</gene>
<protein>
    <submittedName>
        <fullName evidence="3">HTH-type transcriptional regulator immR</fullName>
    </submittedName>
</protein>
<dbReference type="PANTHER" id="PTHR46797">
    <property type="entry name" value="HTH-TYPE TRANSCRIPTIONAL REGULATOR"/>
    <property type="match status" value="1"/>
</dbReference>
<dbReference type="CDD" id="cd00093">
    <property type="entry name" value="HTH_XRE"/>
    <property type="match status" value="1"/>
</dbReference>
<dbReference type="InterPro" id="IPR010982">
    <property type="entry name" value="Lambda_DNA-bd_dom_sf"/>
</dbReference>
<dbReference type="Gene3D" id="1.10.260.40">
    <property type="entry name" value="lambda repressor-like DNA-binding domains"/>
    <property type="match status" value="1"/>
</dbReference>
<dbReference type="AlphaFoldDB" id="A0A380W4H7"/>
<dbReference type="Proteomes" id="UP000254343">
    <property type="component" value="Unassembled WGS sequence"/>
</dbReference>
<evidence type="ECO:0000313" key="3">
    <source>
        <dbReference type="EMBL" id="SUU83393.1"/>
    </source>
</evidence>
<dbReference type="OrthoDB" id="4419620at2"/>
<dbReference type="PANTHER" id="PTHR46797:SF1">
    <property type="entry name" value="METHYLPHOSPHONATE SYNTHASE"/>
    <property type="match status" value="1"/>
</dbReference>
<feature type="domain" description="HTH cro/C1-type" evidence="2">
    <location>
        <begin position="14"/>
        <end position="68"/>
    </location>
</feature>
<dbReference type="SUPFAM" id="SSF47413">
    <property type="entry name" value="lambda repressor-like DNA-binding domains"/>
    <property type="match status" value="1"/>
</dbReference>
<name>A0A380W4H7_AFIFE</name>